<name>A0A183IPC8_9BILA</name>
<dbReference type="AlphaFoldDB" id="A0A183IPC8"/>
<feature type="compositionally biased region" description="Polar residues" evidence="1">
    <location>
        <begin position="36"/>
        <end position="48"/>
    </location>
</feature>
<protein>
    <submittedName>
        <fullName evidence="2 4">Uncharacterized protein</fullName>
    </submittedName>
</protein>
<reference evidence="4" key="1">
    <citation type="submission" date="2016-06" db="UniProtKB">
        <authorList>
            <consortium name="WormBaseParasite"/>
        </authorList>
    </citation>
    <scope>IDENTIFICATION</scope>
</reference>
<evidence type="ECO:0000313" key="4">
    <source>
        <dbReference type="WBParaSite" id="SBAD_0000569701-mRNA-1"/>
    </source>
</evidence>
<evidence type="ECO:0000256" key="1">
    <source>
        <dbReference type="SAM" id="MobiDB-lite"/>
    </source>
</evidence>
<accession>A0A183IPC8</accession>
<dbReference type="EMBL" id="UZAM01009020">
    <property type="protein sequence ID" value="VDP07350.1"/>
    <property type="molecule type" value="Genomic_DNA"/>
</dbReference>
<evidence type="ECO:0000313" key="2">
    <source>
        <dbReference type="EMBL" id="VDP07350.1"/>
    </source>
</evidence>
<proteinExistence type="predicted"/>
<evidence type="ECO:0000313" key="3">
    <source>
        <dbReference type="Proteomes" id="UP000270296"/>
    </source>
</evidence>
<organism evidence="4">
    <name type="scientific">Soboliphyme baturini</name>
    <dbReference type="NCBI Taxonomy" id="241478"/>
    <lineage>
        <taxon>Eukaryota</taxon>
        <taxon>Metazoa</taxon>
        <taxon>Ecdysozoa</taxon>
        <taxon>Nematoda</taxon>
        <taxon>Enoplea</taxon>
        <taxon>Dorylaimia</taxon>
        <taxon>Dioctophymatida</taxon>
        <taxon>Dioctophymatoidea</taxon>
        <taxon>Soboliphymatidae</taxon>
        <taxon>Soboliphyme</taxon>
    </lineage>
</organism>
<sequence>MLGHEKGLRPVSKTRHQVQVGGGGPPVEKPPFARLTSPTQPTRASRSTLKPVVGGNGDGDQALPGKEKARVVEHVRTWQFEQVMDGS</sequence>
<reference evidence="2 3" key="2">
    <citation type="submission" date="2018-11" db="EMBL/GenBank/DDBJ databases">
        <authorList>
            <consortium name="Pathogen Informatics"/>
        </authorList>
    </citation>
    <scope>NUCLEOTIDE SEQUENCE [LARGE SCALE GENOMIC DNA]</scope>
</reference>
<gene>
    <name evidence="2" type="ORF">SBAD_LOCUS5477</name>
</gene>
<dbReference type="Proteomes" id="UP000270296">
    <property type="component" value="Unassembled WGS sequence"/>
</dbReference>
<dbReference type="WBParaSite" id="SBAD_0000569701-mRNA-1">
    <property type="protein sequence ID" value="SBAD_0000569701-mRNA-1"/>
    <property type="gene ID" value="SBAD_0000569701"/>
</dbReference>
<feature type="region of interest" description="Disordered" evidence="1">
    <location>
        <begin position="1"/>
        <end position="68"/>
    </location>
</feature>
<keyword evidence="3" id="KW-1185">Reference proteome</keyword>